<name>Q65QQ5_MANSM</name>
<protein>
    <submittedName>
        <fullName evidence="1">Uncharacterized protein</fullName>
    </submittedName>
</protein>
<gene>
    <name evidence="1" type="ordered locus">MS2099</name>
</gene>
<dbReference type="KEGG" id="msu:MS2099"/>
<accession>Q65QQ5</accession>
<dbReference type="Proteomes" id="UP000000607">
    <property type="component" value="Chromosome"/>
</dbReference>
<dbReference type="EMBL" id="AE016827">
    <property type="protein sequence ID" value="AAU38705.1"/>
    <property type="molecule type" value="Genomic_DNA"/>
</dbReference>
<proteinExistence type="predicted"/>
<dbReference type="STRING" id="221988.MS2099"/>
<reference evidence="1 2" key="1">
    <citation type="journal article" date="2004" name="Nat. Biotechnol.">
        <title>The genome sequence of the capnophilic rumen bacterium Mannheimia succiniciproducens.</title>
        <authorList>
            <person name="Hong S.H."/>
            <person name="Kim J.S."/>
            <person name="Lee S.Y."/>
            <person name="In Y.H."/>
            <person name="Choi S.S."/>
            <person name="Rih J.-K."/>
            <person name="Kim C.H."/>
            <person name="Jeong H."/>
            <person name="Hur C.G."/>
            <person name="Kim J.J."/>
        </authorList>
    </citation>
    <scope>NUCLEOTIDE SEQUENCE [LARGE SCALE GENOMIC DNA]</scope>
    <source>
        <strain evidence="2">KCTC 0769BP / MBEL55E</strain>
    </source>
</reference>
<organism evidence="1 2">
    <name type="scientific">Mannheimia succiniciproducens (strain KCTC 0769BP / MBEL55E)</name>
    <dbReference type="NCBI Taxonomy" id="221988"/>
    <lineage>
        <taxon>Bacteria</taxon>
        <taxon>Pseudomonadati</taxon>
        <taxon>Pseudomonadota</taxon>
        <taxon>Gammaproteobacteria</taxon>
        <taxon>Pasteurellales</taxon>
        <taxon>Pasteurellaceae</taxon>
        <taxon>Basfia</taxon>
    </lineage>
</organism>
<dbReference type="AlphaFoldDB" id="Q65QQ5"/>
<evidence type="ECO:0000313" key="2">
    <source>
        <dbReference type="Proteomes" id="UP000000607"/>
    </source>
</evidence>
<evidence type="ECO:0000313" key="1">
    <source>
        <dbReference type="EMBL" id="AAU38705.1"/>
    </source>
</evidence>
<keyword evidence="2" id="KW-1185">Reference proteome</keyword>
<sequence length="55" mass="6191">MLKNSQKFGKEFCGICDSSSVYSKIFAKTYRLPIQCKNAVCNSISNGISKRLNRI</sequence>
<dbReference type="HOGENOM" id="CLU_3026938_0_0_6"/>